<dbReference type="PANTHER" id="PTHR34700">
    <property type="entry name" value="POTASSIUM BINDING PROTEIN KBP"/>
    <property type="match status" value="1"/>
</dbReference>
<comment type="caution">
    <text evidence="1">The sequence shown here is derived from an EMBL/GenBank/DDBJ whole genome shotgun (WGS) entry which is preliminary data.</text>
</comment>
<proteinExistence type="predicted"/>
<accession>A0A2A3MHP0</accession>
<dbReference type="SMART" id="SM00257">
    <property type="entry name" value="LysM"/>
    <property type="match status" value="1"/>
</dbReference>
<evidence type="ECO:0000313" key="2">
    <source>
        <dbReference type="Proteomes" id="UP000242313"/>
    </source>
</evidence>
<dbReference type="InterPro" id="IPR036779">
    <property type="entry name" value="LysM_dom_sf"/>
</dbReference>
<dbReference type="Proteomes" id="UP000242313">
    <property type="component" value="Unassembled WGS sequence"/>
</dbReference>
<dbReference type="SUPFAM" id="SSF54106">
    <property type="entry name" value="LysM domain"/>
    <property type="match status" value="1"/>
</dbReference>
<dbReference type="RefSeq" id="WP_096004997.1">
    <property type="nucleotide sequence ID" value="NZ_LMAZ01000006.1"/>
</dbReference>
<dbReference type="CDD" id="cd00118">
    <property type="entry name" value="LysM"/>
    <property type="match status" value="1"/>
</dbReference>
<dbReference type="PANTHER" id="PTHR34700:SF4">
    <property type="entry name" value="PHAGE-LIKE ELEMENT PBSX PROTEIN XKDP"/>
    <property type="match status" value="1"/>
</dbReference>
<dbReference type="InterPro" id="IPR018392">
    <property type="entry name" value="LysM"/>
</dbReference>
<protein>
    <submittedName>
        <fullName evidence="1">Peptidoglycan-binding protein</fullName>
    </submittedName>
</protein>
<organism evidence="1 2">
    <name type="scientific">Pseudomonas abyssi</name>
    <dbReference type="NCBI Taxonomy" id="170540"/>
    <lineage>
        <taxon>Bacteria</taxon>
        <taxon>Pseudomonadati</taxon>
        <taxon>Pseudomonadota</taxon>
        <taxon>Gammaproteobacteria</taxon>
        <taxon>Pseudomonadales</taxon>
        <taxon>Pseudomonadaceae</taxon>
        <taxon>Pseudomonas</taxon>
    </lineage>
</organism>
<dbReference type="AlphaFoldDB" id="A0A2A3MHP0"/>
<dbReference type="InterPro" id="IPR052196">
    <property type="entry name" value="Bact_Kbp"/>
</dbReference>
<keyword evidence="2" id="KW-1185">Reference proteome</keyword>
<dbReference type="EMBL" id="NTMR01000012">
    <property type="protein sequence ID" value="PBK04247.1"/>
    <property type="molecule type" value="Genomic_DNA"/>
</dbReference>
<name>A0A2A3MHP0_9PSED</name>
<dbReference type="PROSITE" id="PS51782">
    <property type="entry name" value="LYSM"/>
    <property type="match status" value="1"/>
</dbReference>
<evidence type="ECO:0000313" key="1">
    <source>
        <dbReference type="EMBL" id="PBK04247.1"/>
    </source>
</evidence>
<sequence length="341" mass="37809">MRKTLLGLVLLAASVWVQAQEPVFKEDHPDTYTVVKGDTLWDISGRFLRLPWKWPEIWHANPQISNPHLIYPGDVISLVYIDGQPRLMVNRGNGGTIKLSPQARVKPIAEAIPTIPLDAINAFLRAGRIIEDEAIIENAPYVIGGEAESVVLGAGNKVYARGDFSDNVPAYEFYRRGKTYVNPETSEFLGIHLQEIGNGTVAAVEGDIATLNVTRSRQEVLVDDRLLESEERAVASTFFPSEPSQEINGLIMDVPNGVTQIGQYDVVLIDKGERDGLTVGNVLAIYKTGEVVRDRVMNERVQLPAERAGLLMVFRAYDKMSYGIVLQASRQMAILDQVRNP</sequence>
<reference evidence="1 2" key="1">
    <citation type="submission" date="2017-09" db="EMBL/GenBank/DDBJ databases">
        <title>Pseudomonas abyssi sp. nov. isolated from Abyssopelagic Water.</title>
        <authorList>
            <person name="Wei Y."/>
        </authorList>
    </citation>
    <scope>NUCLEOTIDE SEQUENCE [LARGE SCALE GENOMIC DNA]</scope>
    <source>
        <strain evidence="1 2">MT5</strain>
    </source>
</reference>
<dbReference type="Gene3D" id="3.10.350.10">
    <property type="entry name" value="LysM domain"/>
    <property type="match status" value="1"/>
</dbReference>
<dbReference type="Pfam" id="PF01476">
    <property type="entry name" value="LysM"/>
    <property type="match status" value="1"/>
</dbReference>
<accession>A0A395QZS2</accession>
<gene>
    <name evidence="1" type="ORF">CNQ84_11490</name>
</gene>